<protein>
    <submittedName>
        <fullName evidence="1">PRC-barrel domain containing protein</fullName>
    </submittedName>
</protein>
<proteinExistence type="predicted"/>
<keyword evidence="2" id="KW-1185">Reference proteome</keyword>
<dbReference type="InterPro" id="IPR011033">
    <property type="entry name" value="PRC_barrel-like_sf"/>
</dbReference>
<dbReference type="SUPFAM" id="SSF50346">
    <property type="entry name" value="PRC-barrel domain"/>
    <property type="match status" value="1"/>
</dbReference>
<evidence type="ECO:0000313" key="2">
    <source>
        <dbReference type="Proteomes" id="UP001240150"/>
    </source>
</evidence>
<evidence type="ECO:0000313" key="1">
    <source>
        <dbReference type="EMBL" id="WIM93024.1"/>
    </source>
</evidence>
<gene>
    <name evidence="1" type="ORF">ACTOB_004989</name>
</gene>
<dbReference type="RefSeq" id="WP_284914232.1">
    <property type="nucleotide sequence ID" value="NZ_CP126980.1"/>
</dbReference>
<dbReference type="EMBL" id="CP126980">
    <property type="protein sequence ID" value="WIM93024.1"/>
    <property type="molecule type" value="Genomic_DNA"/>
</dbReference>
<name>A0ABY8W599_9ACTN</name>
<dbReference type="Proteomes" id="UP001240150">
    <property type="component" value="Chromosome"/>
</dbReference>
<reference evidence="1 2" key="1">
    <citation type="submission" date="2023-06" db="EMBL/GenBank/DDBJ databases">
        <authorList>
            <person name="Yushchuk O."/>
            <person name="Binda E."/>
            <person name="Ruckert-Reed C."/>
            <person name="Fedorenko V."/>
            <person name="Kalinowski J."/>
            <person name="Marinelli F."/>
        </authorList>
    </citation>
    <scope>NUCLEOTIDE SEQUENCE [LARGE SCALE GENOMIC DNA]</scope>
    <source>
        <strain evidence="1 2">NRRL 3884</strain>
    </source>
</reference>
<organism evidence="1 2">
    <name type="scientific">Actinoplanes oblitus</name>
    <dbReference type="NCBI Taxonomy" id="3040509"/>
    <lineage>
        <taxon>Bacteria</taxon>
        <taxon>Bacillati</taxon>
        <taxon>Actinomycetota</taxon>
        <taxon>Actinomycetes</taxon>
        <taxon>Micromonosporales</taxon>
        <taxon>Micromonosporaceae</taxon>
        <taxon>Actinoplanes</taxon>
    </lineage>
</organism>
<sequence>MPADTPSPHRASTYLGRRVYDPDGRYLGRIADLETRRDAAGREQVVAAVVTRGPWGRLLGYERDRGAGPWLLEIFARHVIRRDTRRIPWSEIPL</sequence>
<accession>A0ABY8W599</accession>